<protein>
    <recommendedName>
        <fullName evidence="1">Mos1 transposase HTH domain-containing protein</fullName>
    </recommendedName>
</protein>
<organism evidence="2 3">
    <name type="scientific">Trichonephila clavipes</name>
    <name type="common">Golden silk orbweaver</name>
    <name type="synonym">Nephila clavipes</name>
    <dbReference type="NCBI Taxonomy" id="2585209"/>
    <lineage>
        <taxon>Eukaryota</taxon>
        <taxon>Metazoa</taxon>
        <taxon>Ecdysozoa</taxon>
        <taxon>Arthropoda</taxon>
        <taxon>Chelicerata</taxon>
        <taxon>Arachnida</taxon>
        <taxon>Araneae</taxon>
        <taxon>Araneomorphae</taxon>
        <taxon>Entelegynae</taxon>
        <taxon>Araneoidea</taxon>
        <taxon>Nephilidae</taxon>
        <taxon>Trichonephila</taxon>
    </lineage>
</organism>
<dbReference type="Gene3D" id="1.10.10.1450">
    <property type="match status" value="1"/>
</dbReference>
<proteinExistence type="predicted"/>
<dbReference type="AlphaFoldDB" id="A0A8X6SWN9"/>
<comment type="caution">
    <text evidence="2">The sequence shown here is derived from an EMBL/GenBank/DDBJ whole genome shotgun (WGS) entry which is preliminary data.</text>
</comment>
<keyword evidence="3" id="KW-1185">Reference proteome</keyword>
<reference evidence="2" key="1">
    <citation type="submission" date="2020-08" db="EMBL/GenBank/DDBJ databases">
        <title>Multicomponent nature underlies the extraordinary mechanical properties of spider dragline silk.</title>
        <authorList>
            <person name="Kono N."/>
            <person name="Nakamura H."/>
            <person name="Mori M."/>
            <person name="Yoshida Y."/>
            <person name="Ohtoshi R."/>
            <person name="Malay A.D."/>
            <person name="Moran D.A.P."/>
            <person name="Tomita M."/>
            <person name="Numata K."/>
            <person name="Arakawa K."/>
        </authorList>
    </citation>
    <scope>NUCLEOTIDE SEQUENCE</scope>
</reference>
<dbReference type="InterPro" id="IPR041426">
    <property type="entry name" value="Mos1_HTH"/>
</dbReference>
<feature type="domain" description="Mos1 transposase HTH" evidence="1">
    <location>
        <begin position="4"/>
        <end position="52"/>
    </location>
</feature>
<name>A0A8X6SWN9_TRICX</name>
<evidence type="ECO:0000313" key="3">
    <source>
        <dbReference type="Proteomes" id="UP000887159"/>
    </source>
</evidence>
<dbReference type="Proteomes" id="UP000887159">
    <property type="component" value="Unassembled WGS sequence"/>
</dbReference>
<dbReference type="EMBL" id="BMAU01021349">
    <property type="protein sequence ID" value="GFY18750.1"/>
    <property type="molecule type" value="Genomic_DNA"/>
</dbReference>
<sequence length="73" mass="8535">MNSQDFRLLFLYELKNDHIAAVATRSLNAAFGDISVNECTNRRWYAKFESGDEHLTNEYMAGREQSWTTKSER</sequence>
<accession>A0A8X6SWN9</accession>
<evidence type="ECO:0000313" key="2">
    <source>
        <dbReference type="EMBL" id="GFY18750.1"/>
    </source>
</evidence>
<gene>
    <name evidence="2" type="ORF">TNCV_2399701</name>
</gene>
<dbReference type="Pfam" id="PF17906">
    <property type="entry name" value="HTH_48"/>
    <property type="match status" value="1"/>
</dbReference>
<evidence type="ECO:0000259" key="1">
    <source>
        <dbReference type="Pfam" id="PF17906"/>
    </source>
</evidence>